<sequence>MAQLSFRKRLLIWLAYQCHTNAATKAELDRLKLDTARIQHDVWLAEPSVQQYTRGVNLKPPSCTLVCQWVKSAWDAVPIETVKKSFLSCAINMPLDGKEDDKVHCFKPSQPCHGGRDKLQKEMDCFLNYNGETEEDPFASDENE</sequence>
<accession>A0A1X7TTH2</accession>
<protein>
    <recommendedName>
        <fullName evidence="2">DDE-1 domain-containing protein</fullName>
    </recommendedName>
</protein>
<dbReference type="InParanoid" id="A0A1X7TTH2"/>
<dbReference type="EnsemblMetazoa" id="Aqu2.1.18332_001">
    <property type="protein sequence ID" value="Aqu2.1.18332_001"/>
    <property type="gene ID" value="Aqu2.1.18332"/>
</dbReference>
<name>A0A1X7TTH2_AMPQE</name>
<dbReference type="AlphaFoldDB" id="A0A1X7TTH2"/>
<organism evidence="1">
    <name type="scientific">Amphimedon queenslandica</name>
    <name type="common">Sponge</name>
    <dbReference type="NCBI Taxonomy" id="400682"/>
    <lineage>
        <taxon>Eukaryota</taxon>
        <taxon>Metazoa</taxon>
        <taxon>Porifera</taxon>
        <taxon>Demospongiae</taxon>
        <taxon>Heteroscleromorpha</taxon>
        <taxon>Haplosclerida</taxon>
        <taxon>Niphatidae</taxon>
        <taxon>Amphimedon</taxon>
    </lineage>
</organism>
<reference evidence="1" key="1">
    <citation type="submission" date="2017-05" db="UniProtKB">
        <authorList>
            <consortium name="EnsemblMetazoa"/>
        </authorList>
    </citation>
    <scope>IDENTIFICATION</scope>
</reference>
<evidence type="ECO:0008006" key="2">
    <source>
        <dbReference type="Google" id="ProtNLM"/>
    </source>
</evidence>
<proteinExistence type="predicted"/>
<evidence type="ECO:0000313" key="1">
    <source>
        <dbReference type="EnsemblMetazoa" id="Aqu2.1.18332_001"/>
    </source>
</evidence>